<gene>
    <name evidence="2" type="ORF">AMTR_s00001p00272310</name>
</gene>
<proteinExistence type="predicted"/>
<accession>W1NM83</accession>
<name>W1NM83_AMBTC</name>
<protein>
    <submittedName>
        <fullName evidence="2">Uncharacterized protein</fullName>
    </submittedName>
</protein>
<dbReference type="Proteomes" id="UP000017836">
    <property type="component" value="Unassembled WGS sequence"/>
</dbReference>
<keyword evidence="3" id="KW-1185">Reference proteome</keyword>
<dbReference type="Gramene" id="ERM96638">
    <property type="protein sequence ID" value="ERM96638"/>
    <property type="gene ID" value="AMTR_s00001p00272310"/>
</dbReference>
<sequence length="181" mass="19033">MVAQGVDTDMAAKGNPSHGVALPMDGKPPGPNDSSVEVHGIRETVANFGSTMAGSGGLGIVGDKDQVFEDPRAPADGLASLDHIRSADGGDQGIHVDITKGFSSRNTEVYAHNSRSRSKDFDDGFGGLTGDLILHEGFAIAGEHDGDNHVLSGFVDPQNSINPDDSHIVVKDRKGCHWIFF</sequence>
<reference evidence="3" key="1">
    <citation type="journal article" date="2013" name="Science">
        <title>The Amborella genome and the evolution of flowering plants.</title>
        <authorList>
            <consortium name="Amborella Genome Project"/>
        </authorList>
    </citation>
    <scope>NUCLEOTIDE SEQUENCE [LARGE SCALE GENOMIC DNA]</scope>
</reference>
<evidence type="ECO:0000256" key="1">
    <source>
        <dbReference type="SAM" id="MobiDB-lite"/>
    </source>
</evidence>
<dbReference type="EMBL" id="KI397142">
    <property type="protein sequence ID" value="ERM96638.1"/>
    <property type="molecule type" value="Genomic_DNA"/>
</dbReference>
<evidence type="ECO:0000313" key="3">
    <source>
        <dbReference type="Proteomes" id="UP000017836"/>
    </source>
</evidence>
<organism evidence="2 3">
    <name type="scientific">Amborella trichopoda</name>
    <dbReference type="NCBI Taxonomy" id="13333"/>
    <lineage>
        <taxon>Eukaryota</taxon>
        <taxon>Viridiplantae</taxon>
        <taxon>Streptophyta</taxon>
        <taxon>Embryophyta</taxon>
        <taxon>Tracheophyta</taxon>
        <taxon>Spermatophyta</taxon>
        <taxon>Magnoliopsida</taxon>
        <taxon>Amborellales</taxon>
        <taxon>Amborellaceae</taxon>
        <taxon>Amborella</taxon>
    </lineage>
</organism>
<feature type="region of interest" description="Disordered" evidence="1">
    <location>
        <begin position="1"/>
        <end position="34"/>
    </location>
</feature>
<dbReference type="AlphaFoldDB" id="W1NM83"/>
<dbReference type="HOGENOM" id="CLU_1490960_0_0_1"/>
<evidence type="ECO:0000313" key="2">
    <source>
        <dbReference type="EMBL" id="ERM96638.1"/>
    </source>
</evidence>